<dbReference type="EMBL" id="GBZX01002510">
    <property type="protein sequence ID" value="JAG90230.1"/>
    <property type="molecule type" value="mRNA"/>
</dbReference>
<comment type="subcellular location">
    <subcellularLocation>
        <location evidence="1">Secreted</location>
    </subcellularLocation>
</comment>
<dbReference type="SMART" id="SM00131">
    <property type="entry name" value="KU"/>
    <property type="match status" value="2"/>
</dbReference>
<organism evidence="8">
    <name type="scientific">Amblyomma americanum</name>
    <name type="common">Lone star tick</name>
    <dbReference type="NCBI Taxonomy" id="6943"/>
    <lineage>
        <taxon>Eukaryota</taxon>
        <taxon>Metazoa</taxon>
        <taxon>Ecdysozoa</taxon>
        <taxon>Arthropoda</taxon>
        <taxon>Chelicerata</taxon>
        <taxon>Arachnida</taxon>
        <taxon>Acari</taxon>
        <taxon>Parasitiformes</taxon>
        <taxon>Ixodida</taxon>
        <taxon>Ixodoidea</taxon>
        <taxon>Ixodidae</taxon>
        <taxon>Amblyomminae</taxon>
        <taxon>Amblyomma</taxon>
    </lineage>
</organism>
<dbReference type="GO" id="GO:0004867">
    <property type="term" value="F:serine-type endopeptidase inhibitor activity"/>
    <property type="evidence" value="ECO:0007669"/>
    <property type="project" value="UniProtKB-KW"/>
</dbReference>
<dbReference type="Gene3D" id="4.10.410.10">
    <property type="entry name" value="Pancreatic trypsin inhibitor Kunitz domain"/>
    <property type="match status" value="2"/>
</dbReference>
<feature type="domain" description="BPTI/Kunitz inhibitor" evidence="7">
    <location>
        <begin position="19"/>
        <end position="69"/>
    </location>
</feature>
<keyword evidence="5" id="KW-0722">Serine protease inhibitor</keyword>
<dbReference type="AlphaFoldDB" id="A0A0C9QZP7"/>
<reference evidence="8" key="1">
    <citation type="journal article" date="2015" name="PLoS ONE">
        <title>An Insight into the Sialome of the Lone Star Tick, Amblyomma americanum, with a Glimpse on Its Time Dependent Gene Expression.</title>
        <authorList>
            <person name="Karim S."/>
            <person name="Ribeiro J.M."/>
        </authorList>
    </citation>
    <scope>NUCLEOTIDE SEQUENCE</scope>
    <source>
        <tissue evidence="8">Salivary gland</tissue>
    </source>
</reference>
<evidence type="ECO:0000256" key="1">
    <source>
        <dbReference type="ARBA" id="ARBA00004613"/>
    </source>
</evidence>
<keyword evidence="4" id="KW-0677">Repeat</keyword>
<keyword evidence="6" id="KW-1015">Disulfide bond</keyword>
<dbReference type="PROSITE" id="PS00280">
    <property type="entry name" value="BPTI_KUNITZ_1"/>
    <property type="match status" value="2"/>
</dbReference>
<dbReference type="FunFam" id="4.10.410.10:FF:000011">
    <property type="entry name" value="Tissue factor pathway inhibitor"/>
    <property type="match status" value="1"/>
</dbReference>
<evidence type="ECO:0000256" key="4">
    <source>
        <dbReference type="ARBA" id="ARBA00022737"/>
    </source>
</evidence>
<evidence type="ECO:0000259" key="7">
    <source>
        <dbReference type="PROSITE" id="PS50279"/>
    </source>
</evidence>
<dbReference type="InterPro" id="IPR020901">
    <property type="entry name" value="Prtase_inh_Kunz-CS"/>
</dbReference>
<keyword evidence="3" id="KW-0646">Protease inhibitor</keyword>
<dbReference type="CDD" id="cd00109">
    <property type="entry name" value="Kunitz-type"/>
    <property type="match status" value="1"/>
</dbReference>
<feature type="domain" description="BPTI/Kunitz inhibitor" evidence="7">
    <location>
        <begin position="79"/>
        <end position="129"/>
    </location>
</feature>
<accession>A0A0C9QZP7</accession>
<dbReference type="InterPro" id="IPR002223">
    <property type="entry name" value="Kunitz_BPTI"/>
</dbReference>
<sequence length="142" mass="16192">LLATAFVAPVVTRRAPHYCHKEPEVGPCRARIQKWYFDHRDQRCKGFYYGGCNGNANNFNTQKKCLEVCLPRRPHVPVCKQEANPGPCRAYQPQWHYSPKLGHCIGFVYGGCKGNDNRFGSCEQCMKRCAKGSNPQRLCKKL</sequence>
<dbReference type="Pfam" id="PF00014">
    <property type="entry name" value="Kunitz_BPTI"/>
    <property type="match status" value="2"/>
</dbReference>
<dbReference type="InterPro" id="IPR036880">
    <property type="entry name" value="Kunitz_BPTI_sf"/>
</dbReference>
<name>A0A0C9QZP7_AMBAM</name>
<feature type="non-terminal residue" evidence="8">
    <location>
        <position position="142"/>
    </location>
</feature>
<dbReference type="PROSITE" id="PS50279">
    <property type="entry name" value="BPTI_KUNITZ_2"/>
    <property type="match status" value="2"/>
</dbReference>
<evidence type="ECO:0000256" key="2">
    <source>
        <dbReference type="ARBA" id="ARBA00022525"/>
    </source>
</evidence>
<dbReference type="InterPro" id="IPR050098">
    <property type="entry name" value="TFPI/VKTCI-like"/>
</dbReference>
<dbReference type="GO" id="GO:0005576">
    <property type="term" value="C:extracellular region"/>
    <property type="evidence" value="ECO:0007669"/>
    <property type="project" value="UniProtKB-SubCell"/>
</dbReference>
<dbReference type="PRINTS" id="PR00759">
    <property type="entry name" value="BASICPTASE"/>
</dbReference>
<dbReference type="PANTHER" id="PTHR10083">
    <property type="entry name" value="KUNITZ-TYPE PROTEASE INHIBITOR-RELATED"/>
    <property type="match status" value="1"/>
</dbReference>
<evidence type="ECO:0000313" key="8">
    <source>
        <dbReference type="EMBL" id="JAG90230.1"/>
    </source>
</evidence>
<proteinExistence type="evidence at transcript level"/>
<protein>
    <submittedName>
        <fullName evidence="8">Putative tick kunitz 85</fullName>
    </submittedName>
</protein>
<evidence type="ECO:0000256" key="6">
    <source>
        <dbReference type="ARBA" id="ARBA00023157"/>
    </source>
</evidence>
<dbReference type="FunFam" id="4.10.410.10:FF:000020">
    <property type="entry name" value="Collagen, type VI, alpha 3"/>
    <property type="match status" value="1"/>
</dbReference>
<evidence type="ECO:0000256" key="5">
    <source>
        <dbReference type="ARBA" id="ARBA00022900"/>
    </source>
</evidence>
<evidence type="ECO:0000256" key="3">
    <source>
        <dbReference type="ARBA" id="ARBA00022690"/>
    </source>
</evidence>
<keyword evidence="2" id="KW-0964">Secreted</keyword>
<feature type="non-terminal residue" evidence="8">
    <location>
        <position position="1"/>
    </location>
</feature>
<dbReference type="SUPFAM" id="SSF57362">
    <property type="entry name" value="BPTI-like"/>
    <property type="match status" value="2"/>
</dbReference>